<dbReference type="STRING" id="871651.SAMN05421688_3182"/>
<feature type="domain" description="DUF1330" evidence="1">
    <location>
        <begin position="3"/>
        <end position="95"/>
    </location>
</feature>
<dbReference type="OrthoDB" id="9806380at2"/>
<dbReference type="InterPro" id="IPR011008">
    <property type="entry name" value="Dimeric_a/b-barrel"/>
</dbReference>
<dbReference type="Pfam" id="PF07045">
    <property type="entry name" value="DUF1330"/>
    <property type="match status" value="1"/>
</dbReference>
<gene>
    <name evidence="2" type="ORF">SAMN05421688_3182</name>
</gene>
<dbReference type="RefSeq" id="WP_092066631.1">
    <property type="nucleotide sequence ID" value="NZ_FOJU01000005.1"/>
</dbReference>
<proteinExistence type="predicted"/>
<dbReference type="SUPFAM" id="SSF54909">
    <property type="entry name" value="Dimeric alpha+beta barrel"/>
    <property type="match status" value="1"/>
</dbReference>
<dbReference type="EMBL" id="FOJU01000005">
    <property type="protein sequence ID" value="SFB13487.1"/>
    <property type="molecule type" value="Genomic_DNA"/>
</dbReference>
<dbReference type="InterPro" id="IPR010753">
    <property type="entry name" value="DUF1330"/>
</dbReference>
<name>A0A1I0YKQ2_9RHOB</name>
<dbReference type="Gene3D" id="3.30.70.100">
    <property type="match status" value="1"/>
</dbReference>
<evidence type="ECO:0000313" key="3">
    <source>
        <dbReference type="Proteomes" id="UP000198796"/>
    </source>
</evidence>
<protein>
    <submittedName>
        <fullName evidence="2">Uncharacterized conserved protein, DUF1330 family</fullName>
    </submittedName>
</protein>
<dbReference type="PANTHER" id="PTHR41521">
    <property type="match status" value="1"/>
</dbReference>
<dbReference type="AlphaFoldDB" id="A0A1I0YKQ2"/>
<reference evidence="2 3" key="1">
    <citation type="submission" date="2016-10" db="EMBL/GenBank/DDBJ databases">
        <authorList>
            <person name="de Groot N.N."/>
        </authorList>
    </citation>
    <scope>NUCLEOTIDE SEQUENCE [LARGE SCALE GENOMIC DNA]</scope>
    <source>
        <strain evidence="2 3">DSM 29316</strain>
    </source>
</reference>
<evidence type="ECO:0000259" key="1">
    <source>
        <dbReference type="Pfam" id="PF07045"/>
    </source>
</evidence>
<sequence>MTHYSILEVSPTSEDWIGGYLPAANRLVAQHGGKYLARTTSHEQVEGPERSATLRIVIEWPSKQAAENFMSDPSYVPHREARQAGSTSFHWLIEGKDDLDS</sequence>
<accession>A0A1I0YKQ2</accession>
<dbReference type="PANTHER" id="PTHR41521:SF4">
    <property type="entry name" value="BLR0684 PROTEIN"/>
    <property type="match status" value="1"/>
</dbReference>
<organism evidence="2 3">
    <name type="scientific">Poseidonocella pacifica</name>
    <dbReference type="NCBI Taxonomy" id="871651"/>
    <lineage>
        <taxon>Bacteria</taxon>
        <taxon>Pseudomonadati</taxon>
        <taxon>Pseudomonadota</taxon>
        <taxon>Alphaproteobacteria</taxon>
        <taxon>Rhodobacterales</taxon>
        <taxon>Roseobacteraceae</taxon>
        <taxon>Poseidonocella</taxon>
    </lineage>
</organism>
<dbReference type="Proteomes" id="UP000198796">
    <property type="component" value="Unassembled WGS sequence"/>
</dbReference>
<keyword evidence="3" id="KW-1185">Reference proteome</keyword>
<evidence type="ECO:0000313" key="2">
    <source>
        <dbReference type="EMBL" id="SFB13487.1"/>
    </source>
</evidence>